<protein>
    <recommendedName>
        <fullName evidence="3">Diphthine--ammonia ligase</fullName>
        <ecNumber evidence="2">6.3.1.14</ecNumber>
    </recommendedName>
    <alternativeName>
        <fullName evidence="7">Diphthamide synthase</fullName>
    </alternativeName>
    <alternativeName>
        <fullName evidence="8">Diphthamide synthetase</fullName>
    </alternativeName>
</protein>
<evidence type="ECO:0000256" key="7">
    <source>
        <dbReference type="ARBA" id="ARBA00029814"/>
    </source>
</evidence>
<dbReference type="Gene3D" id="3.90.1490.10">
    <property type="entry name" value="putative n-type atp pyrophosphatase, domain 2"/>
    <property type="match status" value="1"/>
</dbReference>
<gene>
    <name evidence="12" type="ORF">MICPUN_63974</name>
</gene>
<feature type="region of interest" description="Disordered" evidence="10">
    <location>
        <begin position="608"/>
        <end position="632"/>
    </location>
</feature>
<feature type="compositionally biased region" description="Acidic residues" evidence="10">
    <location>
        <begin position="623"/>
        <end position="632"/>
    </location>
</feature>
<evidence type="ECO:0000256" key="1">
    <source>
        <dbReference type="ARBA" id="ARBA00005156"/>
    </source>
</evidence>
<dbReference type="InterPro" id="IPR035959">
    <property type="entry name" value="RutC-like_sf"/>
</dbReference>
<dbReference type="AlphaFoldDB" id="C1EGS2"/>
<dbReference type="GO" id="GO:0005524">
    <property type="term" value="F:ATP binding"/>
    <property type="evidence" value="ECO:0007669"/>
    <property type="project" value="UniProtKB-KW"/>
</dbReference>
<dbReference type="CDD" id="cd01994">
    <property type="entry name" value="AANH_PF0828-like"/>
    <property type="match status" value="1"/>
</dbReference>
<dbReference type="Gene3D" id="3.30.1330.40">
    <property type="entry name" value="RutC-like"/>
    <property type="match status" value="2"/>
</dbReference>
<dbReference type="eggNOG" id="KOG2317">
    <property type="taxonomic scope" value="Eukaryota"/>
</dbReference>
<dbReference type="NCBIfam" id="TIGR00290">
    <property type="entry name" value="MJ0570_dom"/>
    <property type="match status" value="1"/>
</dbReference>
<comment type="pathway">
    <text evidence="1">Protein modification; peptidyl-diphthamide biosynthesis.</text>
</comment>
<dbReference type="Pfam" id="PF01042">
    <property type="entry name" value="Ribonuc_L-PSP"/>
    <property type="match status" value="1"/>
</dbReference>
<keyword evidence="5" id="KW-0547">Nucleotide-binding</keyword>
<keyword evidence="4" id="KW-0436">Ligase</keyword>
<dbReference type="SUPFAM" id="SSF55298">
    <property type="entry name" value="YjgF-like"/>
    <property type="match status" value="2"/>
</dbReference>
<dbReference type="Pfam" id="PF01902">
    <property type="entry name" value="Diphthami_syn_2"/>
    <property type="match status" value="1"/>
</dbReference>
<evidence type="ECO:0000259" key="11">
    <source>
        <dbReference type="Pfam" id="PF01902"/>
    </source>
</evidence>
<dbReference type="SUPFAM" id="SSF52402">
    <property type="entry name" value="Adenine nucleotide alpha hydrolases-like"/>
    <property type="match status" value="1"/>
</dbReference>
<evidence type="ECO:0000313" key="13">
    <source>
        <dbReference type="Proteomes" id="UP000002009"/>
    </source>
</evidence>
<dbReference type="FunFam" id="3.40.50.620:FF:000145">
    <property type="entry name" value="ATP-binding domain containing protein"/>
    <property type="match status" value="1"/>
</dbReference>
<accession>C1EGS2</accession>
<dbReference type="InterPro" id="IPR002761">
    <property type="entry name" value="Diphthami_syn_dom"/>
</dbReference>
<dbReference type="GO" id="GO:0017183">
    <property type="term" value="P:protein histidyl modification to diphthamide"/>
    <property type="evidence" value="ECO:0007669"/>
    <property type="project" value="TreeGrafter"/>
</dbReference>
<keyword evidence="6" id="KW-0067">ATP-binding</keyword>
<dbReference type="OrthoDB" id="498766at2759"/>
<reference evidence="12 13" key="1">
    <citation type="journal article" date="2009" name="Science">
        <title>Green evolution and dynamic adaptations revealed by genomes of the marine picoeukaryotes Micromonas.</title>
        <authorList>
            <person name="Worden A.Z."/>
            <person name="Lee J.H."/>
            <person name="Mock T."/>
            <person name="Rouze P."/>
            <person name="Simmons M.P."/>
            <person name="Aerts A.L."/>
            <person name="Allen A.E."/>
            <person name="Cuvelier M.L."/>
            <person name="Derelle E."/>
            <person name="Everett M.V."/>
            <person name="Foulon E."/>
            <person name="Grimwood J."/>
            <person name="Gundlach H."/>
            <person name="Henrissat B."/>
            <person name="Napoli C."/>
            <person name="McDonald S.M."/>
            <person name="Parker M.S."/>
            <person name="Rombauts S."/>
            <person name="Salamov A."/>
            <person name="Von Dassow P."/>
            <person name="Badger J.H."/>
            <person name="Coutinho P.M."/>
            <person name="Demir E."/>
            <person name="Dubchak I."/>
            <person name="Gentemann C."/>
            <person name="Eikrem W."/>
            <person name="Gready J.E."/>
            <person name="John U."/>
            <person name="Lanier W."/>
            <person name="Lindquist E.A."/>
            <person name="Lucas S."/>
            <person name="Mayer K.F."/>
            <person name="Moreau H."/>
            <person name="Not F."/>
            <person name="Otillar R."/>
            <person name="Panaud O."/>
            <person name="Pangilinan J."/>
            <person name="Paulsen I."/>
            <person name="Piegu B."/>
            <person name="Poliakov A."/>
            <person name="Robbens S."/>
            <person name="Schmutz J."/>
            <person name="Toulza E."/>
            <person name="Wyss T."/>
            <person name="Zelensky A."/>
            <person name="Zhou K."/>
            <person name="Armbrust E.V."/>
            <person name="Bhattacharya D."/>
            <person name="Goodenough U.W."/>
            <person name="Van de Peer Y."/>
            <person name="Grigoriev I.V."/>
        </authorList>
    </citation>
    <scope>NUCLEOTIDE SEQUENCE [LARGE SCALE GENOMIC DNA]</scope>
    <source>
        <strain evidence="13">RCC299 / NOUM17</strain>
    </source>
</reference>
<comment type="catalytic activity">
    <reaction evidence="9">
        <text>diphthine-[translation elongation factor 2] + NH4(+) + ATP = diphthamide-[translation elongation factor 2] + AMP + diphosphate + H(+)</text>
        <dbReference type="Rhea" id="RHEA:19753"/>
        <dbReference type="Rhea" id="RHEA-COMP:10172"/>
        <dbReference type="Rhea" id="RHEA-COMP:10174"/>
        <dbReference type="ChEBI" id="CHEBI:15378"/>
        <dbReference type="ChEBI" id="CHEBI:16692"/>
        <dbReference type="ChEBI" id="CHEBI:28938"/>
        <dbReference type="ChEBI" id="CHEBI:30616"/>
        <dbReference type="ChEBI" id="CHEBI:33019"/>
        <dbReference type="ChEBI" id="CHEBI:82696"/>
        <dbReference type="ChEBI" id="CHEBI:456215"/>
        <dbReference type="EC" id="6.3.1.14"/>
    </reaction>
</comment>
<feature type="domain" description="Diphthamide synthase" evidence="11">
    <location>
        <begin position="6"/>
        <end position="223"/>
    </location>
</feature>
<organism evidence="12 13">
    <name type="scientific">Micromonas commoda (strain RCC299 / NOUM17 / CCMP2709)</name>
    <name type="common">Picoplanktonic green alga</name>
    <dbReference type="NCBI Taxonomy" id="296587"/>
    <lineage>
        <taxon>Eukaryota</taxon>
        <taxon>Viridiplantae</taxon>
        <taxon>Chlorophyta</taxon>
        <taxon>Mamiellophyceae</taxon>
        <taxon>Mamiellales</taxon>
        <taxon>Mamiellaceae</taxon>
        <taxon>Micromonas</taxon>
    </lineage>
</organism>
<dbReference type="InterPro" id="IPR014729">
    <property type="entry name" value="Rossmann-like_a/b/a_fold"/>
</dbReference>
<dbReference type="InterPro" id="IPR006175">
    <property type="entry name" value="YjgF/YER057c/UK114"/>
</dbReference>
<dbReference type="GeneID" id="8249047"/>
<proteinExistence type="predicted"/>
<evidence type="ECO:0000256" key="5">
    <source>
        <dbReference type="ARBA" id="ARBA00022741"/>
    </source>
</evidence>
<evidence type="ECO:0000256" key="9">
    <source>
        <dbReference type="ARBA" id="ARBA00048108"/>
    </source>
</evidence>
<dbReference type="EC" id="6.3.1.14" evidence="2"/>
<dbReference type="RefSeq" id="XP_002506118.1">
    <property type="nucleotide sequence ID" value="XM_002506072.1"/>
</dbReference>
<dbReference type="Proteomes" id="UP000002009">
    <property type="component" value="Chromosome 14"/>
</dbReference>
<name>C1EGS2_MICCC</name>
<evidence type="ECO:0000256" key="2">
    <source>
        <dbReference type="ARBA" id="ARBA00012089"/>
    </source>
</evidence>
<dbReference type="GO" id="GO:0017178">
    <property type="term" value="F:diphthine-ammonia ligase activity"/>
    <property type="evidence" value="ECO:0007669"/>
    <property type="project" value="UniProtKB-EC"/>
</dbReference>
<evidence type="ECO:0000256" key="6">
    <source>
        <dbReference type="ARBA" id="ARBA00022840"/>
    </source>
</evidence>
<dbReference type="PANTHER" id="PTHR12196:SF2">
    <property type="entry name" value="DIPHTHINE--AMMONIA LIGASE"/>
    <property type="match status" value="1"/>
</dbReference>
<sequence>MGGFDTVALVSGGKDSVMAAMMAQSYGHNIVALANLLPADGDVEELDSHCFQTVGHRAVGVYHELTGLPLFRRKIVGTSAHVEMSYDVCDERVKGDEVEDLRALLAAVVRELPNVRAVTSGAILSDYQRLRVEAVCADLGLTSLAYLWRQPQGLMLETICASDVDAVLCKVAAMGLKPDRDLGRSLVDAKGTLYEIESAYGSHCCGEGGEFETLTMDCPLFRRGSLRFEDTRVVVTSRDPFAPSAHLAVEAVAVDVKDHTVEPGRLVDVNADVDPPAVTRRRRTIDAFEEVLTSEEAVIGGNARLTRSWRRAGPKFWTVAAAVPVSGPNLEAGSAEEAARSAEAGLHFVELSLRENGRDWSDVALVQLYVRDMSHFAAVNEAYLRVVPSTQPPARACVQLPLPGDTPVAMDVLVGVGSGASARKSLHVQSVSCWAPACIGPYAQAVTHLGLTHMAGVIGMVPATLDMIHSSDGDANATEARRAWRSAAAVARASGATLASDCLSCTVYSSTAGGDGARTASDEAFAEVMRGEGWQDDVDVPGGPHAAKAGVPTGSVHRNGRDGSPLAVSGDGSGFGASAPRRWPWDPLVTHVTVPGLPKDARVEVQPVLLDGDGPGERRGGDGDGDEPWDGDVETSRMAIESAAYDDTAGHGVACVALSRRGRFCRVHAAVPKSAEDIDAAVVVAFRAVVRAVEDAGLTVSDVGCARAFVASDETLDTETVLALANAVDGVLEVQCAVVPVVRASFGSVDDAFMVLELMAVS</sequence>
<feature type="region of interest" description="Disordered" evidence="10">
    <location>
        <begin position="541"/>
        <end position="582"/>
    </location>
</feature>
<dbReference type="STRING" id="296587.C1EGS2"/>
<dbReference type="FunFam" id="3.90.1490.10:FF:000001">
    <property type="entry name" value="Diphthine--ammonia ligase"/>
    <property type="match status" value="1"/>
</dbReference>
<evidence type="ECO:0000313" key="12">
    <source>
        <dbReference type="EMBL" id="ACO67376.1"/>
    </source>
</evidence>
<dbReference type="eggNOG" id="KOG2316">
    <property type="taxonomic scope" value="Eukaryota"/>
</dbReference>
<dbReference type="KEGG" id="mis:MICPUN_63974"/>
<keyword evidence="13" id="KW-1185">Reference proteome</keyword>
<dbReference type="InParanoid" id="C1EGS2"/>
<dbReference type="Gene3D" id="3.40.50.620">
    <property type="entry name" value="HUPs"/>
    <property type="match status" value="1"/>
</dbReference>
<dbReference type="InterPro" id="IPR030662">
    <property type="entry name" value="DPH6/MJ0570"/>
</dbReference>
<evidence type="ECO:0000256" key="10">
    <source>
        <dbReference type="SAM" id="MobiDB-lite"/>
    </source>
</evidence>
<evidence type="ECO:0000256" key="4">
    <source>
        <dbReference type="ARBA" id="ARBA00022598"/>
    </source>
</evidence>
<dbReference type="OMA" id="EGDYSCW"/>
<evidence type="ECO:0000256" key="3">
    <source>
        <dbReference type="ARBA" id="ARBA00018426"/>
    </source>
</evidence>
<dbReference type="FunCoup" id="C1EGS2">
    <property type="interactions" value="557"/>
</dbReference>
<dbReference type="EMBL" id="CP001332">
    <property type="protein sequence ID" value="ACO67376.1"/>
    <property type="molecule type" value="Genomic_DNA"/>
</dbReference>
<dbReference type="PANTHER" id="PTHR12196">
    <property type="entry name" value="DOMAIN OF UNKNOWN FUNCTION 71 DUF71 -CONTAINING PROTEIN"/>
    <property type="match status" value="1"/>
</dbReference>
<evidence type="ECO:0000256" key="8">
    <source>
        <dbReference type="ARBA" id="ARBA00031552"/>
    </source>
</evidence>